<gene>
    <name evidence="5" type="primary">LOC118348856</name>
</gene>
<dbReference type="PROSITE" id="PS50158">
    <property type="entry name" value="ZF_CCHC"/>
    <property type="match status" value="1"/>
</dbReference>
<name>A0A6P9EID8_JUGRE</name>
<reference evidence="5" key="1">
    <citation type="submission" date="2025-08" db="UniProtKB">
        <authorList>
            <consortium name="RefSeq"/>
        </authorList>
    </citation>
    <scope>IDENTIFICATION</scope>
    <source>
        <tissue evidence="5">Leaves</tissue>
    </source>
</reference>
<feature type="domain" description="CCHC-type" evidence="3">
    <location>
        <begin position="182"/>
        <end position="195"/>
    </location>
</feature>
<dbReference type="RefSeq" id="XP_035547259.1">
    <property type="nucleotide sequence ID" value="XM_035691366.1"/>
</dbReference>
<keyword evidence="1" id="KW-0479">Metal-binding</keyword>
<accession>A0A6P9EID8</accession>
<dbReference type="InterPro" id="IPR025558">
    <property type="entry name" value="DUF4283"/>
</dbReference>
<feature type="region of interest" description="Disordered" evidence="2">
    <location>
        <begin position="220"/>
        <end position="248"/>
    </location>
</feature>
<evidence type="ECO:0000313" key="4">
    <source>
        <dbReference type="Proteomes" id="UP000235220"/>
    </source>
</evidence>
<dbReference type="GO" id="GO:0008270">
    <property type="term" value="F:zinc ion binding"/>
    <property type="evidence" value="ECO:0007669"/>
    <property type="project" value="UniProtKB-KW"/>
</dbReference>
<dbReference type="InterPro" id="IPR040256">
    <property type="entry name" value="At4g02000-like"/>
</dbReference>
<dbReference type="PANTHER" id="PTHR31286:SF167">
    <property type="entry name" value="OS09G0268800 PROTEIN"/>
    <property type="match status" value="1"/>
</dbReference>
<dbReference type="InParanoid" id="A0A6P9EID8"/>
<dbReference type="KEGG" id="jre:118348856"/>
<dbReference type="Pfam" id="PF14392">
    <property type="entry name" value="zf-CCHC_4"/>
    <property type="match status" value="1"/>
</dbReference>
<dbReference type="InterPro" id="IPR036875">
    <property type="entry name" value="Znf_CCHC_sf"/>
</dbReference>
<sequence>MADDLEFLYQHLSLSEKEKGEIHVESSLLESNITRGERCLVMSLLTDRYYNREALKNMMRKVWQPACKVPFKDLGSNLFLVEFEDDRDKQRILWEGPWSFDCYLVLLKQLEGNYKGGRLIGNKIGIVEEVDGEQSEVAWGEYLRIRVRVNISQPLMRGITVKLGQFGSVWIRFAYERLPNFCYMCGKLGHQQKDCEINGTQGARDTDQLPFGPWLHVGTTMGRAKDNSGQRRSTFREFSPASSSEMEQ</sequence>
<dbReference type="InterPro" id="IPR001878">
    <property type="entry name" value="Znf_CCHC"/>
</dbReference>
<keyword evidence="4" id="KW-1185">Reference proteome</keyword>
<dbReference type="Proteomes" id="UP000235220">
    <property type="component" value="Chromosome 7"/>
</dbReference>
<evidence type="ECO:0000259" key="3">
    <source>
        <dbReference type="PROSITE" id="PS50158"/>
    </source>
</evidence>
<evidence type="ECO:0000313" key="5">
    <source>
        <dbReference type="RefSeq" id="XP_035547259.1"/>
    </source>
</evidence>
<keyword evidence="1" id="KW-0862">Zinc</keyword>
<dbReference type="GeneID" id="118348856"/>
<dbReference type="Pfam" id="PF14111">
    <property type="entry name" value="DUF4283"/>
    <property type="match status" value="1"/>
</dbReference>
<dbReference type="AlphaFoldDB" id="A0A6P9EID8"/>
<dbReference type="OrthoDB" id="1938170at2759"/>
<dbReference type="PANTHER" id="PTHR31286">
    <property type="entry name" value="GLYCINE-RICH CELL WALL STRUCTURAL PROTEIN 1.8-LIKE"/>
    <property type="match status" value="1"/>
</dbReference>
<protein>
    <submittedName>
        <fullName evidence="5">Uncharacterized protein LOC118348856</fullName>
    </submittedName>
</protein>
<keyword evidence="1" id="KW-0863">Zinc-finger</keyword>
<evidence type="ECO:0000256" key="1">
    <source>
        <dbReference type="PROSITE-ProRule" id="PRU00047"/>
    </source>
</evidence>
<proteinExistence type="predicted"/>
<evidence type="ECO:0000256" key="2">
    <source>
        <dbReference type="SAM" id="MobiDB-lite"/>
    </source>
</evidence>
<dbReference type="GO" id="GO:0003676">
    <property type="term" value="F:nucleic acid binding"/>
    <property type="evidence" value="ECO:0007669"/>
    <property type="project" value="InterPro"/>
</dbReference>
<dbReference type="InterPro" id="IPR025836">
    <property type="entry name" value="Zn_knuckle_CX2CX4HX4C"/>
</dbReference>
<organism evidence="4 5">
    <name type="scientific">Juglans regia</name>
    <name type="common">English walnut</name>
    <dbReference type="NCBI Taxonomy" id="51240"/>
    <lineage>
        <taxon>Eukaryota</taxon>
        <taxon>Viridiplantae</taxon>
        <taxon>Streptophyta</taxon>
        <taxon>Embryophyta</taxon>
        <taxon>Tracheophyta</taxon>
        <taxon>Spermatophyta</taxon>
        <taxon>Magnoliopsida</taxon>
        <taxon>eudicotyledons</taxon>
        <taxon>Gunneridae</taxon>
        <taxon>Pentapetalae</taxon>
        <taxon>rosids</taxon>
        <taxon>fabids</taxon>
        <taxon>Fagales</taxon>
        <taxon>Juglandaceae</taxon>
        <taxon>Juglans</taxon>
    </lineage>
</organism>
<dbReference type="SUPFAM" id="SSF57756">
    <property type="entry name" value="Retrovirus zinc finger-like domains"/>
    <property type="match status" value="1"/>
</dbReference>